<evidence type="ECO:0000313" key="12">
    <source>
        <dbReference type="Proteomes" id="UP000596660"/>
    </source>
</evidence>
<feature type="transmembrane region" description="Helical" evidence="10">
    <location>
        <begin position="58"/>
        <end position="79"/>
    </location>
</feature>
<evidence type="ECO:0000256" key="1">
    <source>
        <dbReference type="ARBA" id="ARBA00004141"/>
    </source>
</evidence>
<evidence type="ECO:0000256" key="8">
    <source>
        <dbReference type="RuleBase" id="RU280816"/>
    </source>
</evidence>
<feature type="compositionally biased region" description="Basic and acidic residues" evidence="9">
    <location>
        <begin position="555"/>
        <end position="569"/>
    </location>
</feature>
<protein>
    <recommendedName>
        <fullName evidence="8">MLO-like protein</fullName>
    </recommendedName>
</protein>
<keyword evidence="6 8" id="KW-0472">Membrane</keyword>
<feature type="transmembrane region" description="Helical" evidence="10">
    <location>
        <begin position="405"/>
        <end position="430"/>
    </location>
</feature>
<evidence type="ECO:0000256" key="10">
    <source>
        <dbReference type="SAM" id="Phobius"/>
    </source>
</evidence>
<evidence type="ECO:0000256" key="4">
    <source>
        <dbReference type="ARBA" id="ARBA00022821"/>
    </source>
</evidence>
<comment type="domain">
    <text evidence="8">The C-terminus contains a calmodulin-binding domain, which binds calmodulin in a calcium-dependent fashion.</text>
</comment>
<feature type="compositionally biased region" description="Low complexity" evidence="9">
    <location>
        <begin position="488"/>
        <end position="504"/>
    </location>
</feature>
<feature type="transmembrane region" description="Helical" evidence="10">
    <location>
        <begin position="153"/>
        <end position="174"/>
    </location>
</feature>
<evidence type="ECO:0000256" key="2">
    <source>
        <dbReference type="ARBA" id="ARBA00006574"/>
    </source>
</evidence>
<dbReference type="Proteomes" id="UP000596660">
    <property type="component" value="Unplaced"/>
</dbReference>
<feature type="transmembrane region" description="Helical" evidence="10">
    <location>
        <begin position="243"/>
        <end position="262"/>
    </location>
</feature>
<dbReference type="AlphaFoldDB" id="A0A803MHN0"/>
<feature type="transmembrane region" description="Helical" evidence="10">
    <location>
        <begin position="12"/>
        <end position="37"/>
    </location>
</feature>
<feature type="region of interest" description="Disordered" evidence="9">
    <location>
        <begin position="454"/>
        <end position="507"/>
    </location>
</feature>
<keyword evidence="4 8" id="KW-0611">Plant defense</keyword>
<feature type="transmembrane region" description="Helical" evidence="10">
    <location>
        <begin position="310"/>
        <end position="327"/>
    </location>
</feature>
<dbReference type="InterPro" id="IPR004326">
    <property type="entry name" value="Mlo"/>
</dbReference>
<comment type="similarity">
    <text evidence="2 8">Belongs to the MLO family.</text>
</comment>
<accession>A0A803MHN0</accession>
<keyword evidence="5 8" id="KW-1133">Transmembrane helix</keyword>
<proteinExistence type="inferred from homology"/>
<evidence type="ECO:0000256" key="3">
    <source>
        <dbReference type="ARBA" id="ARBA00022692"/>
    </source>
</evidence>
<dbReference type="Gramene" id="AUR62029482-RA">
    <property type="protein sequence ID" value="AUR62029482-RA:cds"/>
    <property type="gene ID" value="AUR62029482"/>
</dbReference>
<feature type="compositionally biased region" description="Low complexity" evidence="9">
    <location>
        <begin position="463"/>
        <end position="477"/>
    </location>
</feature>
<comment type="subcellular location">
    <subcellularLocation>
        <location evidence="1 8">Membrane</location>
        <topology evidence="1 8">Multi-pass membrane protein</topology>
    </subcellularLocation>
</comment>
<evidence type="ECO:0000256" key="7">
    <source>
        <dbReference type="ARBA" id="ARBA00023265"/>
    </source>
</evidence>
<evidence type="ECO:0000256" key="5">
    <source>
        <dbReference type="ARBA" id="ARBA00022989"/>
    </source>
</evidence>
<evidence type="ECO:0000256" key="6">
    <source>
        <dbReference type="ARBA" id="ARBA00023136"/>
    </source>
</evidence>
<sequence>MEEGRSLTETPTWAVATVISLMVATVVCFTKSIEFFGRWLDKRKRKPLLAALNKIKEELVVFGVLSLIMGHFSIFVANICVKSSVFSTRFYPCIPETTSTQPVVTIKHITNSNQSKYAPPEHHDHAIIHARQYCDEGYESFASYESLEQLHRLLFVLGVTHVTYSSLAIALAVIKIYSWRAWEGEAKSMALQTSQDDSKLKRLCSFVVNHAYHPWSQHKVFVWLLELARIISVYSFVSAANFGVQLASLIILLSDLAFLLSMDEEFRDIVGISLPLWVYAIVCIFLDFHASLACDLQITNQCDSFSGTNVYFWLSFLPAIIIVIIGTKLHHVVVKLAVEIIDSQSYIDAQEFKLRDELFWSGKPRLLLRFIQFISFQNAFEMAMFLWSLWEINGTSCFMDNPSYIVIRLTFGIVSQVWCSFITFPLYVIITQMGSRFKRAVISEGVRRSLHGWRKRVRARQQSNNNSNSARLSSSSSMPLIRDMDRYGSSSNRSSTDVSTSSGRRSWRNEGSRRWSLMDYGEVGVIFTSQQPSYVDRGGINCDSDTGSDSSYNEEDYKERDGARYSRIP</sequence>
<feature type="transmembrane region" description="Helical" evidence="10">
    <location>
        <begin position="269"/>
        <end position="290"/>
    </location>
</feature>
<dbReference type="PANTHER" id="PTHR31942">
    <property type="entry name" value="MLO-LIKE PROTEIN 1"/>
    <property type="match status" value="1"/>
</dbReference>
<keyword evidence="3 8" id="KW-0812">Transmembrane</keyword>
<dbReference type="Pfam" id="PF03094">
    <property type="entry name" value="Mlo"/>
    <property type="match status" value="1"/>
</dbReference>
<comment type="function">
    <text evidence="8">May be involved in modulation of pathogen defense and leaf cell death.</text>
</comment>
<reference evidence="11" key="2">
    <citation type="submission" date="2021-03" db="UniProtKB">
        <authorList>
            <consortium name="EnsemblPlants"/>
        </authorList>
    </citation>
    <scope>IDENTIFICATION</scope>
</reference>
<dbReference type="GO" id="GO:0016020">
    <property type="term" value="C:membrane"/>
    <property type="evidence" value="ECO:0007669"/>
    <property type="project" value="UniProtKB-SubCell"/>
</dbReference>
<reference evidence="11" key="1">
    <citation type="journal article" date="2017" name="Nature">
        <title>The genome of Chenopodium quinoa.</title>
        <authorList>
            <person name="Jarvis D.E."/>
            <person name="Ho Y.S."/>
            <person name="Lightfoot D.J."/>
            <person name="Schmoeckel S.M."/>
            <person name="Li B."/>
            <person name="Borm T.J.A."/>
            <person name="Ohyanagi H."/>
            <person name="Mineta K."/>
            <person name="Michell C.T."/>
            <person name="Saber N."/>
            <person name="Kharbatia N.M."/>
            <person name="Rupper R.R."/>
            <person name="Sharp A.R."/>
            <person name="Dally N."/>
            <person name="Boughton B.A."/>
            <person name="Woo Y.H."/>
            <person name="Gao G."/>
            <person name="Schijlen E.G.W.M."/>
            <person name="Guo X."/>
            <person name="Momin A.A."/>
            <person name="Negrao S."/>
            <person name="Al-Babili S."/>
            <person name="Gehring C."/>
            <person name="Roessner U."/>
            <person name="Jung C."/>
            <person name="Murphy K."/>
            <person name="Arold S.T."/>
            <person name="Gojobori T."/>
            <person name="van der Linden C.G."/>
            <person name="van Loo E.N."/>
            <person name="Jellen E.N."/>
            <person name="Maughan P.J."/>
            <person name="Tester M."/>
        </authorList>
    </citation>
    <scope>NUCLEOTIDE SEQUENCE [LARGE SCALE GENOMIC DNA]</scope>
    <source>
        <strain evidence="11">cv. PI 614886</strain>
    </source>
</reference>
<keyword evidence="8" id="KW-0112">Calmodulin-binding</keyword>
<keyword evidence="7 8" id="KW-0568">Pathogenesis-related protein</keyword>
<dbReference type="PANTHER" id="PTHR31942:SF62">
    <property type="entry name" value="MLO-LIKE PROTEIN"/>
    <property type="match status" value="1"/>
</dbReference>
<keyword evidence="12" id="KW-1185">Reference proteome</keyword>
<evidence type="ECO:0000256" key="9">
    <source>
        <dbReference type="SAM" id="MobiDB-lite"/>
    </source>
</evidence>
<feature type="region of interest" description="Disordered" evidence="9">
    <location>
        <begin position="534"/>
        <end position="569"/>
    </location>
</feature>
<dbReference type="GO" id="GO:0005516">
    <property type="term" value="F:calmodulin binding"/>
    <property type="evidence" value="ECO:0007669"/>
    <property type="project" value="UniProtKB-KW"/>
</dbReference>
<dbReference type="OMA" id="YVIITEM"/>
<dbReference type="EnsemblPlants" id="AUR62029482-RA">
    <property type="protein sequence ID" value="AUR62029482-RA:cds"/>
    <property type="gene ID" value="AUR62029482"/>
</dbReference>
<gene>
    <name evidence="8" type="primary">MLO</name>
</gene>
<evidence type="ECO:0000313" key="11">
    <source>
        <dbReference type="EnsemblPlants" id="AUR62029482-RA:cds"/>
    </source>
</evidence>
<name>A0A803MHN0_CHEQI</name>
<organism evidence="11 12">
    <name type="scientific">Chenopodium quinoa</name>
    <name type="common">Quinoa</name>
    <dbReference type="NCBI Taxonomy" id="63459"/>
    <lineage>
        <taxon>Eukaryota</taxon>
        <taxon>Viridiplantae</taxon>
        <taxon>Streptophyta</taxon>
        <taxon>Embryophyta</taxon>
        <taxon>Tracheophyta</taxon>
        <taxon>Spermatophyta</taxon>
        <taxon>Magnoliopsida</taxon>
        <taxon>eudicotyledons</taxon>
        <taxon>Gunneridae</taxon>
        <taxon>Pentapetalae</taxon>
        <taxon>Caryophyllales</taxon>
        <taxon>Chenopodiaceae</taxon>
        <taxon>Chenopodioideae</taxon>
        <taxon>Atripliceae</taxon>
        <taxon>Chenopodium</taxon>
    </lineage>
</organism>
<feature type="transmembrane region" description="Helical" evidence="10">
    <location>
        <begin position="366"/>
        <end position="390"/>
    </location>
</feature>
<dbReference type="GO" id="GO:0006952">
    <property type="term" value="P:defense response"/>
    <property type="evidence" value="ECO:0007669"/>
    <property type="project" value="UniProtKB-KW"/>
</dbReference>